<dbReference type="EMBL" id="HBIK01004106">
    <property type="protein sequence ID" value="CAE0377025.1"/>
    <property type="molecule type" value="Transcribed_RNA"/>
</dbReference>
<dbReference type="GO" id="GO:0007018">
    <property type="term" value="P:microtubule-based movement"/>
    <property type="evidence" value="ECO:0007669"/>
    <property type="project" value="TreeGrafter"/>
</dbReference>
<accession>A0A7S3K7J1</accession>
<dbReference type="GO" id="GO:0005930">
    <property type="term" value="C:axoneme"/>
    <property type="evidence" value="ECO:0007669"/>
    <property type="project" value="TreeGrafter"/>
</dbReference>
<dbReference type="SMART" id="SM01297">
    <property type="entry name" value="KAP"/>
    <property type="match status" value="1"/>
</dbReference>
<dbReference type="GO" id="GO:0035869">
    <property type="term" value="C:ciliary transition zone"/>
    <property type="evidence" value="ECO:0007669"/>
    <property type="project" value="TreeGrafter"/>
</dbReference>
<dbReference type="AlphaFoldDB" id="A0A7S3K7J1"/>
<dbReference type="GO" id="GO:0044782">
    <property type="term" value="P:cilium organization"/>
    <property type="evidence" value="ECO:0007669"/>
    <property type="project" value="TreeGrafter"/>
</dbReference>
<gene>
    <name evidence="1" type="ORF">ECRA1380_LOCUS1980</name>
</gene>
<proteinExistence type="predicted"/>
<protein>
    <submittedName>
        <fullName evidence="1">Uncharacterized protein</fullName>
    </submittedName>
</protein>
<dbReference type="Gene3D" id="1.25.10.10">
    <property type="entry name" value="Leucine-rich Repeat Variant"/>
    <property type="match status" value="1"/>
</dbReference>
<name>A0A7S3K7J1_EUPCR</name>
<dbReference type="GO" id="GO:0019894">
    <property type="term" value="F:kinesin binding"/>
    <property type="evidence" value="ECO:0007669"/>
    <property type="project" value="InterPro"/>
</dbReference>
<dbReference type="PANTHER" id="PTHR15605:SF2">
    <property type="entry name" value="KINESIN-ASSOCIATED PROTEIN 3"/>
    <property type="match status" value="1"/>
</dbReference>
<dbReference type="InterPro" id="IPR011989">
    <property type="entry name" value="ARM-like"/>
</dbReference>
<dbReference type="Pfam" id="PF05804">
    <property type="entry name" value="KAP"/>
    <property type="match status" value="1"/>
</dbReference>
<sequence length="386" mass="44738">MKKRRIVPLLVSMLERNNPDLLYIVLSFLKKLSVFGSNKDDMLELDIMKKLNRFIPCQNALLTQTALRLLFNLSFDNEIRERVNAIGMIPKLVELLKVAQYRSILLRILYHLSSDDKIKATFAYTSCIPLVYQLVIHFPDAIIGKELIALAINLTTNKTNAALISQDDQLEALIERAFKCNDVLLFRVVRNIAQFGPVTNIDIYEKYMDKIIELTKQCGDNTDLQIELIGTLVYINIEKWDTVLSQGDFLDFIHNNLVSDYSEDDLVLETIMLIGTMCRSEKCAEAIAGSYIIGMLHELLGAKQEDDEMVQQILYTYHRLLYYRVTREIMLEQTQIVNVILELLNDKNPNIRKLVNSTLDLVQLHDEIWKQEIKTKKFEMHNEVYL</sequence>
<organism evidence="1">
    <name type="scientific">Euplotes crassus</name>
    <dbReference type="NCBI Taxonomy" id="5936"/>
    <lineage>
        <taxon>Eukaryota</taxon>
        <taxon>Sar</taxon>
        <taxon>Alveolata</taxon>
        <taxon>Ciliophora</taxon>
        <taxon>Intramacronucleata</taxon>
        <taxon>Spirotrichea</taxon>
        <taxon>Hypotrichia</taxon>
        <taxon>Euplotida</taxon>
        <taxon>Euplotidae</taxon>
        <taxon>Moneuplotes</taxon>
    </lineage>
</organism>
<reference evidence="1" key="1">
    <citation type="submission" date="2021-01" db="EMBL/GenBank/DDBJ databases">
        <authorList>
            <person name="Corre E."/>
            <person name="Pelletier E."/>
            <person name="Niang G."/>
            <person name="Scheremetjew M."/>
            <person name="Finn R."/>
            <person name="Kale V."/>
            <person name="Holt S."/>
            <person name="Cochrane G."/>
            <person name="Meng A."/>
            <person name="Brown T."/>
            <person name="Cohen L."/>
        </authorList>
    </citation>
    <scope>NUCLEOTIDE SEQUENCE</scope>
    <source>
        <strain evidence="1">CT5</strain>
    </source>
</reference>
<dbReference type="InterPro" id="IPR008658">
    <property type="entry name" value="KAP3"/>
</dbReference>
<dbReference type="GO" id="GO:0016939">
    <property type="term" value="C:kinesin II complex"/>
    <property type="evidence" value="ECO:0007669"/>
    <property type="project" value="TreeGrafter"/>
</dbReference>
<dbReference type="SUPFAM" id="SSF48371">
    <property type="entry name" value="ARM repeat"/>
    <property type="match status" value="1"/>
</dbReference>
<dbReference type="PANTHER" id="PTHR15605">
    <property type="entry name" value="KINESIN-ASSOCIATED PROTEINS"/>
    <property type="match status" value="1"/>
</dbReference>
<dbReference type="InterPro" id="IPR016024">
    <property type="entry name" value="ARM-type_fold"/>
</dbReference>
<evidence type="ECO:0000313" key="1">
    <source>
        <dbReference type="EMBL" id="CAE0377025.1"/>
    </source>
</evidence>